<accession>A0A1H4N8M9</accession>
<gene>
    <name evidence="2" type="ORF">SAMN05216452_3648</name>
</gene>
<evidence type="ECO:0000313" key="3">
    <source>
        <dbReference type="Proteomes" id="UP000199064"/>
    </source>
</evidence>
<organism evidence="2 3">
    <name type="scientific">Nitratireductor aquibiodomus</name>
    <dbReference type="NCBI Taxonomy" id="204799"/>
    <lineage>
        <taxon>Bacteria</taxon>
        <taxon>Pseudomonadati</taxon>
        <taxon>Pseudomonadota</taxon>
        <taxon>Alphaproteobacteria</taxon>
        <taxon>Hyphomicrobiales</taxon>
        <taxon>Phyllobacteriaceae</taxon>
        <taxon>Nitratireductor</taxon>
    </lineage>
</organism>
<feature type="domain" description="DUF6456" evidence="1">
    <location>
        <begin position="113"/>
        <end position="248"/>
    </location>
</feature>
<name>A0A1H4N8M9_9HYPH</name>
<dbReference type="AlphaFoldDB" id="A0A1H4N8M9"/>
<dbReference type="Pfam" id="PF20057">
    <property type="entry name" value="DUF6456"/>
    <property type="match status" value="1"/>
</dbReference>
<reference evidence="3" key="1">
    <citation type="submission" date="2016-10" db="EMBL/GenBank/DDBJ databases">
        <authorList>
            <person name="Varghese N."/>
            <person name="Submissions S."/>
        </authorList>
    </citation>
    <scope>NUCLEOTIDE SEQUENCE [LARGE SCALE GENOMIC DNA]</scope>
    <source>
        <strain evidence="3">ES.061</strain>
    </source>
</reference>
<dbReference type="InterPro" id="IPR045599">
    <property type="entry name" value="DUF6456"/>
</dbReference>
<keyword evidence="3" id="KW-1185">Reference proteome</keyword>
<sequence length="274" mass="29948">MAAFKEEVRHARERRRCLRFLQKGPAWQQRGAKGGCVLLDGGERGTVSVSLTVLGALEKDDLLRCSEGRVVLTATGVACARRLAARRDPFRGQHWEIERRVLQQGTEKEIVSATLSESPLAQLARRRTRNGEPFLTRAEFDAGEKLRADYTCGQIMPRLSANWMATVAAGKRGAAAGGGVELTDAALAARQRVDRALDAVGPELAGILVDICCFLKGVEQVETERGWPVRSAKVVLKTALGALARHYEPSSGARGDKSRPILHWGVENYRPKLA</sequence>
<dbReference type="EMBL" id="FNSL01000001">
    <property type="protein sequence ID" value="SEB91138.1"/>
    <property type="molecule type" value="Genomic_DNA"/>
</dbReference>
<evidence type="ECO:0000313" key="2">
    <source>
        <dbReference type="EMBL" id="SEB91138.1"/>
    </source>
</evidence>
<protein>
    <recommendedName>
        <fullName evidence="1">DUF6456 domain-containing protein</fullName>
    </recommendedName>
</protein>
<proteinExistence type="predicted"/>
<evidence type="ECO:0000259" key="1">
    <source>
        <dbReference type="Pfam" id="PF20057"/>
    </source>
</evidence>
<dbReference type="Proteomes" id="UP000199064">
    <property type="component" value="Unassembled WGS sequence"/>
</dbReference>
<dbReference type="RefSeq" id="WP_090329711.1">
    <property type="nucleotide sequence ID" value="NZ_FNSL01000001.1"/>
</dbReference>